<sequence>MKRLCVAIIVLFALSGCSIVTKVNRPADSSNAYINSDNNFDYTFKSDIKPEHEYSVSEMPIPVIIKDGKEELDAADVFKESIKSELTARGFTVDDASTKNTVTFKDYQVISNRVSGFSPMVTLTFARVDVVSGDQHHSYKSFVKRAKVPVWSMNELNEPCYSEPLSLSIKTIAAQINRDFLHGKLPDEKVAELVAHIDQSQTIGSTYLDVYELGFSNNKTAIPALKKYTQNKHEYIRLAAISALGTLQDESSVAMLINIHKDSNMWQDRAMAIKSLIDINNTEAKSYVDSLYQTLMTKKSKLKDPKRIPKELRWNILLLEKYGNYSSEA</sequence>
<evidence type="ECO:0000313" key="3">
    <source>
        <dbReference type="Proteomes" id="UP000016562"/>
    </source>
</evidence>
<dbReference type="eggNOG" id="ENOG502ZYBC">
    <property type="taxonomic scope" value="Bacteria"/>
</dbReference>
<dbReference type="PROSITE" id="PS51257">
    <property type="entry name" value="PROKAR_LIPOPROTEIN"/>
    <property type="match status" value="1"/>
</dbReference>
<dbReference type="Pfam" id="PF13646">
    <property type="entry name" value="HEAT_2"/>
    <property type="match status" value="1"/>
</dbReference>
<evidence type="ECO:0000256" key="1">
    <source>
        <dbReference type="SAM" id="SignalP"/>
    </source>
</evidence>
<comment type="caution">
    <text evidence="2">The sequence shown here is derived from an EMBL/GenBank/DDBJ whole genome shotgun (WGS) entry which is preliminary data.</text>
</comment>
<proteinExistence type="predicted"/>
<dbReference type="AlphaFoldDB" id="U3B1X2"/>
<gene>
    <name evidence="2" type="ORF">VEZ01S_21_00940</name>
</gene>
<dbReference type="RefSeq" id="WP_021713678.1">
    <property type="nucleotide sequence ID" value="NZ_BATM01000021.1"/>
</dbReference>
<reference evidence="2 3" key="1">
    <citation type="submission" date="2013-09" db="EMBL/GenBank/DDBJ databases">
        <title>Whole genome shotgun sequence of Vibrio ezurae NBRC 102218.</title>
        <authorList>
            <person name="Yoshida I."/>
            <person name="Hosoyama A."/>
            <person name="Numata M."/>
            <person name="Hashimoto M."/>
            <person name="Hosoyama Y."/>
            <person name="Tsuchikane K."/>
            <person name="Noguchi M."/>
            <person name="Hirakata S."/>
            <person name="Ichikawa N."/>
            <person name="Ohji S."/>
            <person name="Yamazoe A."/>
            <person name="Fujita N."/>
        </authorList>
    </citation>
    <scope>NUCLEOTIDE SEQUENCE [LARGE SCALE GENOMIC DNA]</scope>
    <source>
        <strain evidence="2 3">NBRC 102218</strain>
    </source>
</reference>
<dbReference type="Gene3D" id="1.25.10.10">
    <property type="entry name" value="Leucine-rich Repeat Variant"/>
    <property type="match status" value="1"/>
</dbReference>
<dbReference type="SUPFAM" id="SSF48371">
    <property type="entry name" value="ARM repeat"/>
    <property type="match status" value="1"/>
</dbReference>
<name>U3B1X2_9VIBR</name>
<evidence type="ECO:0008006" key="4">
    <source>
        <dbReference type="Google" id="ProtNLM"/>
    </source>
</evidence>
<dbReference type="Proteomes" id="UP000016562">
    <property type="component" value="Unassembled WGS sequence"/>
</dbReference>
<dbReference type="InterPro" id="IPR011989">
    <property type="entry name" value="ARM-like"/>
</dbReference>
<feature type="signal peptide" evidence="1">
    <location>
        <begin position="1"/>
        <end position="22"/>
    </location>
</feature>
<dbReference type="EMBL" id="BATM01000021">
    <property type="protein sequence ID" value="GAD79970.1"/>
    <property type="molecule type" value="Genomic_DNA"/>
</dbReference>
<dbReference type="OrthoDB" id="8773546at2"/>
<dbReference type="InterPro" id="IPR016024">
    <property type="entry name" value="ARM-type_fold"/>
</dbReference>
<keyword evidence="1" id="KW-0732">Signal</keyword>
<protein>
    <recommendedName>
        <fullName evidence="4">HEAT repeat domain-containing protein</fullName>
    </recommendedName>
</protein>
<organism evidence="2 3">
    <name type="scientific">Vibrio ezurae NBRC 102218</name>
    <dbReference type="NCBI Taxonomy" id="1219080"/>
    <lineage>
        <taxon>Bacteria</taxon>
        <taxon>Pseudomonadati</taxon>
        <taxon>Pseudomonadota</taxon>
        <taxon>Gammaproteobacteria</taxon>
        <taxon>Vibrionales</taxon>
        <taxon>Vibrionaceae</taxon>
        <taxon>Vibrio</taxon>
    </lineage>
</organism>
<keyword evidence="3" id="KW-1185">Reference proteome</keyword>
<feature type="chain" id="PRO_5004638379" description="HEAT repeat domain-containing protein" evidence="1">
    <location>
        <begin position="23"/>
        <end position="329"/>
    </location>
</feature>
<dbReference type="STRING" id="1219080.VEZ01S_21_00940"/>
<accession>U3B1X2</accession>
<evidence type="ECO:0000313" key="2">
    <source>
        <dbReference type="EMBL" id="GAD79970.1"/>
    </source>
</evidence>